<comment type="caution">
    <text evidence="1">The sequence shown here is derived from an EMBL/GenBank/DDBJ whole genome shotgun (WGS) entry which is preliminary data.</text>
</comment>
<protein>
    <submittedName>
        <fullName evidence="1">Carboxypeptidase regulatory-like domain-containing protein</fullName>
    </submittedName>
</protein>
<evidence type="ECO:0000313" key="1">
    <source>
        <dbReference type="EMBL" id="RMW96045.1"/>
    </source>
</evidence>
<gene>
    <name evidence="1" type="ORF">EBQ26_10590</name>
</gene>
<dbReference type="AlphaFoldDB" id="A0A3M6PYV8"/>
<evidence type="ECO:0000313" key="2">
    <source>
        <dbReference type="Proteomes" id="UP000267521"/>
    </source>
</evidence>
<accession>A0A3M6PYV8</accession>
<keyword evidence="1" id="KW-0121">Carboxypeptidase</keyword>
<dbReference type="RefSeq" id="WP_122238989.1">
    <property type="nucleotide sequence ID" value="NZ_RDQM01000014.1"/>
</dbReference>
<name>A0A3M6PYV8_9BURK</name>
<keyword evidence="1" id="KW-0378">Hydrolase</keyword>
<sequence>MIAWLDIDGDDAACSVSLTGPADRQAAAAATGARVMPLLRGLSAMDRPLSVPGIAAAPVSNMQITLDNADGAITALWGARPPMRRAARVMVLRAGVPTAVFSGIVTGIDLGREARLTLEAGMERPLSDNLPLRTSAVWGGWRDVRVLPWCWGRVTLTPIQYSGDQRVYVLADHPIAGVDEVKRDDVPTTAYAWHNGLDSTGRAVAFVELAEPLAEGERLAVTLRGRMHPQTGHLLQTPAEIVHDLLANLAGAPVQWADLDDYRTETADIALGGVLSDNSISIRAAVDKIIQSAGGAWAAAMPGIALTWPPAADAAAPAPRIDALRAHDLHAAAAANAIYTVLRVLYDWDDASDRYRRAVQLRAPEAARQYGELELEWPAPWLRTPRQAEALGRRMLAQLARPRWRVTWQQAFADLPTGAWIDMQHRLSPIGGRHRLITAELDLASASMRCQIEAPVGDAPEIETERVSSAFDPLIQPGVTVEVADGEIVFTVRDEQGRALAGARVTINGGATRIADNLGRVSFAAARGRHVLLIEADGYPPSEAVVVI</sequence>
<reference evidence="1 2" key="1">
    <citation type="submission" date="2018-10" db="EMBL/GenBank/DDBJ databases">
        <title>Comamonadaceae CDC group NO-1 genome sequencing and assembly.</title>
        <authorList>
            <person name="Bernier A.-M."/>
            <person name="Bernard K."/>
        </authorList>
    </citation>
    <scope>NUCLEOTIDE SEQUENCE [LARGE SCALE GENOMIC DNA]</scope>
    <source>
        <strain evidence="1 2">NML970147</strain>
    </source>
</reference>
<keyword evidence="1" id="KW-0645">Protease</keyword>
<dbReference type="GO" id="GO:0004180">
    <property type="term" value="F:carboxypeptidase activity"/>
    <property type="evidence" value="ECO:0007669"/>
    <property type="project" value="UniProtKB-KW"/>
</dbReference>
<organism evidence="1 2">
    <name type="scientific">Allofranklinella schreckenbergeri</name>
    <dbReference type="NCBI Taxonomy" id="1076744"/>
    <lineage>
        <taxon>Bacteria</taxon>
        <taxon>Pseudomonadati</taxon>
        <taxon>Pseudomonadota</taxon>
        <taxon>Betaproteobacteria</taxon>
        <taxon>Burkholderiales</taxon>
        <taxon>Comamonadaceae</taxon>
        <taxon>Allofranklinella</taxon>
    </lineage>
</organism>
<dbReference type="EMBL" id="RDQM01000014">
    <property type="protein sequence ID" value="RMW96045.1"/>
    <property type="molecule type" value="Genomic_DNA"/>
</dbReference>
<dbReference type="Proteomes" id="UP000267521">
    <property type="component" value="Unassembled WGS sequence"/>
</dbReference>
<proteinExistence type="predicted"/>